<keyword evidence="1" id="KW-0472">Membrane</keyword>
<reference evidence="2" key="1">
    <citation type="submission" date="2021-02" db="EMBL/GenBank/DDBJ databases">
        <authorList>
            <person name="Nowell W R."/>
        </authorList>
    </citation>
    <scope>NUCLEOTIDE SEQUENCE</scope>
</reference>
<gene>
    <name evidence="2" type="ORF">JBS370_LOCUS43363</name>
</gene>
<keyword evidence="1" id="KW-1133">Transmembrane helix</keyword>
<feature type="non-terminal residue" evidence="2">
    <location>
        <position position="1"/>
    </location>
</feature>
<dbReference type="AlphaFoldDB" id="A0A820P212"/>
<evidence type="ECO:0000256" key="1">
    <source>
        <dbReference type="SAM" id="Phobius"/>
    </source>
</evidence>
<proteinExistence type="predicted"/>
<organism evidence="2 3">
    <name type="scientific">Rotaria sordida</name>
    <dbReference type="NCBI Taxonomy" id="392033"/>
    <lineage>
        <taxon>Eukaryota</taxon>
        <taxon>Metazoa</taxon>
        <taxon>Spiralia</taxon>
        <taxon>Gnathifera</taxon>
        <taxon>Rotifera</taxon>
        <taxon>Eurotatoria</taxon>
        <taxon>Bdelloidea</taxon>
        <taxon>Philodinida</taxon>
        <taxon>Philodinidae</taxon>
        <taxon>Rotaria</taxon>
    </lineage>
</organism>
<evidence type="ECO:0000313" key="2">
    <source>
        <dbReference type="EMBL" id="CAF4397985.1"/>
    </source>
</evidence>
<comment type="caution">
    <text evidence="2">The sequence shown here is derived from an EMBL/GenBank/DDBJ whole genome shotgun (WGS) entry which is preliminary data.</text>
</comment>
<accession>A0A820P212</accession>
<feature type="transmembrane region" description="Helical" evidence="1">
    <location>
        <begin position="15"/>
        <end position="34"/>
    </location>
</feature>
<dbReference type="EMBL" id="CAJOBD010066129">
    <property type="protein sequence ID" value="CAF4397985.1"/>
    <property type="molecule type" value="Genomic_DNA"/>
</dbReference>
<sequence>KQSKPAEFASNVSQYDHVIIMGGSIGGIVTAAYLTKYFKRITIIESDDVLVKYSSTTSKN</sequence>
<evidence type="ECO:0000313" key="3">
    <source>
        <dbReference type="Proteomes" id="UP000663836"/>
    </source>
</evidence>
<protein>
    <submittedName>
        <fullName evidence="2">Uncharacterized protein</fullName>
    </submittedName>
</protein>
<dbReference type="Proteomes" id="UP000663836">
    <property type="component" value="Unassembled WGS sequence"/>
</dbReference>
<name>A0A820P212_9BILA</name>
<keyword evidence="1" id="KW-0812">Transmembrane</keyword>